<keyword evidence="10" id="KW-1185">Reference proteome</keyword>
<evidence type="ECO:0000313" key="11">
    <source>
        <dbReference type="WBParaSite" id="ACRNAN_Path_1611.g6268.t1"/>
    </source>
</evidence>
<dbReference type="AlphaFoldDB" id="A0A914C2R5"/>
<proteinExistence type="inferred from homology"/>
<dbReference type="Proteomes" id="UP000887540">
    <property type="component" value="Unplaced"/>
</dbReference>
<keyword evidence="4 6" id="KW-0067">ATP-binding</keyword>
<feature type="domain" description="DEAD-box RNA helicase Q" evidence="9">
    <location>
        <begin position="211"/>
        <end position="239"/>
    </location>
</feature>
<dbReference type="PROSITE" id="PS51192">
    <property type="entry name" value="HELICASE_ATP_BIND_1"/>
    <property type="match status" value="1"/>
</dbReference>
<comment type="similarity">
    <text evidence="6">Belongs to the DEAD box helicase family.</text>
</comment>
<feature type="compositionally biased region" description="Polar residues" evidence="7">
    <location>
        <begin position="139"/>
        <end position="148"/>
    </location>
</feature>
<dbReference type="InterPro" id="IPR011545">
    <property type="entry name" value="DEAD/DEAH_box_helicase_dom"/>
</dbReference>
<feature type="region of interest" description="Disordered" evidence="7">
    <location>
        <begin position="1"/>
        <end position="40"/>
    </location>
</feature>
<evidence type="ECO:0000256" key="6">
    <source>
        <dbReference type="RuleBase" id="RU365068"/>
    </source>
</evidence>
<organism evidence="10 11">
    <name type="scientific">Acrobeloides nanus</name>
    <dbReference type="NCBI Taxonomy" id="290746"/>
    <lineage>
        <taxon>Eukaryota</taxon>
        <taxon>Metazoa</taxon>
        <taxon>Ecdysozoa</taxon>
        <taxon>Nematoda</taxon>
        <taxon>Chromadorea</taxon>
        <taxon>Rhabditida</taxon>
        <taxon>Tylenchina</taxon>
        <taxon>Cephalobomorpha</taxon>
        <taxon>Cephaloboidea</taxon>
        <taxon>Cephalobidae</taxon>
        <taxon>Acrobeloides</taxon>
    </lineage>
</organism>
<dbReference type="GO" id="GO:0003724">
    <property type="term" value="F:RNA helicase activity"/>
    <property type="evidence" value="ECO:0007669"/>
    <property type="project" value="UniProtKB-EC"/>
</dbReference>
<comment type="domain">
    <text evidence="6">The Q motif is unique to and characteristic of the DEAD box family of RNA helicases and controls ATP binding and hydrolysis.</text>
</comment>
<feature type="compositionally biased region" description="Polar residues" evidence="7">
    <location>
        <begin position="22"/>
        <end position="40"/>
    </location>
</feature>
<evidence type="ECO:0000256" key="2">
    <source>
        <dbReference type="ARBA" id="ARBA00022801"/>
    </source>
</evidence>
<feature type="domain" description="Helicase ATP-binding" evidence="8">
    <location>
        <begin position="244"/>
        <end position="334"/>
    </location>
</feature>
<feature type="region of interest" description="Disordered" evidence="7">
    <location>
        <begin position="139"/>
        <end position="166"/>
    </location>
</feature>
<reference evidence="11" key="1">
    <citation type="submission" date="2022-11" db="UniProtKB">
        <authorList>
            <consortium name="WormBaseParasite"/>
        </authorList>
    </citation>
    <scope>IDENTIFICATION</scope>
</reference>
<dbReference type="SUPFAM" id="SSF52540">
    <property type="entry name" value="P-loop containing nucleoside triphosphate hydrolases"/>
    <property type="match status" value="1"/>
</dbReference>
<dbReference type="InterPro" id="IPR027417">
    <property type="entry name" value="P-loop_NTPase"/>
</dbReference>
<keyword evidence="6" id="KW-0694">RNA-binding</keyword>
<dbReference type="PANTHER" id="PTHR24031">
    <property type="entry name" value="RNA HELICASE"/>
    <property type="match status" value="1"/>
</dbReference>
<evidence type="ECO:0000256" key="4">
    <source>
        <dbReference type="ARBA" id="ARBA00022840"/>
    </source>
</evidence>
<dbReference type="InterPro" id="IPR014001">
    <property type="entry name" value="Helicase_ATP-bd"/>
</dbReference>
<dbReference type="GO" id="GO:0005524">
    <property type="term" value="F:ATP binding"/>
    <property type="evidence" value="ECO:0007669"/>
    <property type="project" value="UniProtKB-UniRule"/>
</dbReference>
<comment type="function">
    <text evidence="6">RNA helicase.</text>
</comment>
<keyword evidence="2 6" id="KW-0378">Hydrolase</keyword>
<dbReference type="EC" id="3.6.4.13" evidence="6"/>
<feature type="short sequence motif" description="Q motif" evidence="5">
    <location>
        <begin position="211"/>
        <end position="239"/>
    </location>
</feature>
<comment type="catalytic activity">
    <reaction evidence="6">
        <text>ATP + H2O = ADP + phosphate + H(+)</text>
        <dbReference type="Rhea" id="RHEA:13065"/>
        <dbReference type="ChEBI" id="CHEBI:15377"/>
        <dbReference type="ChEBI" id="CHEBI:15378"/>
        <dbReference type="ChEBI" id="CHEBI:30616"/>
        <dbReference type="ChEBI" id="CHEBI:43474"/>
        <dbReference type="ChEBI" id="CHEBI:456216"/>
        <dbReference type="EC" id="3.6.4.13"/>
    </reaction>
</comment>
<sequence length="334" mass="37437">MSGLQINEPARPRGVFNKARKQPQSIAQSNNVPNPTQSCVQHEDYNNTLANENLYKDNEEWFTEVYNPPTAPKNPERLINADLSGTQKNVTNYSHTRADIAQEHPIGKAAHPKENENFLVQNRAPKKQVNDFGDCVSASTQMAPNTQAPYEEERQPRQGPRKSKRYIPPRKLEAELFAPENNIEAGPYFDENYSELAIEITGGDGAKLLLDKFDDCKFAPPIMKNIENKKYGKPMPIQQSVIPIILGKHDFDMMGHAQTGSGKTAAYLLPIIDIIYKFKLNTGDGLNMDSPYVLILSPTRELANQLHEDAMAFAVARAGSEQPKRNWNSFGTPE</sequence>
<evidence type="ECO:0000259" key="8">
    <source>
        <dbReference type="PROSITE" id="PS51192"/>
    </source>
</evidence>
<dbReference type="InterPro" id="IPR014014">
    <property type="entry name" value="RNA_helicase_DEAD_Q_motif"/>
</dbReference>
<evidence type="ECO:0000313" key="10">
    <source>
        <dbReference type="Proteomes" id="UP000887540"/>
    </source>
</evidence>
<dbReference type="GO" id="GO:0016787">
    <property type="term" value="F:hydrolase activity"/>
    <property type="evidence" value="ECO:0007669"/>
    <property type="project" value="UniProtKB-KW"/>
</dbReference>
<evidence type="ECO:0000259" key="9">
    <source>
        <dbReference type="PROSITE" id="PS51195"/>
    </source>
</evidence>
<dbReference type="Pfam" id="PF00270">
    <property type="entry name" value="DEAD"/>
    <property type="match status" value="1"/>
</dbReference>
<evidence type="ECO:0000256" key="1">
    <source>
        <dbReference type="ARBA" id="ARBA00022741"/>
    </source>
</evidence>
<keyword evidence="3 6" id="KW-0347">Helicase</keyword>
<dbReference type="Gene3D" id="3.40.50.300">
    <property type="entry name" value="P-loop containing nucleotide triphosphate hydrolases"/>
    <property type="match status" value="1"/>
</dbReference>
<dbReference type="GO" id="GO:0003723">
    <property type="term" value="F:RNA binding"/>
    <property type="evidence" value="ECO:0007669"/>
    <property type="project" value="UniProtKB-UniRule"/>
</dbReference>
<evidence type="ECO:0000256" key="3">
    <source>
        <dbReference type="ARBA" id="ARBA00022806"/>
    </source>
</evidence>
<dbReference type="PROSITE" id="PS51195">
    <property type="entry name" value="Q_MOTIF"/>
    <property type="match status" value="1"/>
</dbReference>
<keyword evidence="1 6" id="KW-0547">Nucleotide-binding</keyword>
<evidence type="ECO:0000256" key="5">
    <source>
        <dbReference type="PROSITE-ProRule" id="PRU00552"/>
    </source>
</evidence>
<evidence type="ECO:0000256" key="7">
    <source>
        <dbReference type="SAM" id="MobiDB-lite"/>
    </source>
</evidence>
<dbReference type="WBParaSite" id="ACRNAN_Path_1611.g6268.t1">
    <property type="protein sequence ID" value="ACRNAN_Path_1611.g6268.t1"/>
    <property type="gene ID" value="ACRNAN_Path_1611.g6268"/>
</dbReference>
<name>A0A914C2R5_9BILA</name>
<protein>
    <recommendedName>
        <fullName evidence="6">ATP-dependent RNA helicase</fullName>
        <ecNumber evidence="6">3.6.4.13</ecNumber>
    </recommendedName>
</protein>
<accession>A0A914C2R5</accession>